<comment type="caution">
    <text evidence="9">The sequence shown here is derived from an EMBL/GenBank/DDBJ whole genome shotgun (WGS) entry which is preliminary data.</text>
</comment>
<proteinExistence type="predicted"/>
<dbReference type="PANTHER" id="PTHR30329:SF21">
    <property type="entry name" value="LIPOPROTEIN YIAD-RELATED"/>
    <property type="match status" value="1"/>
</dbReference>
<keyword evidence="3 5" id="KW-0472">Membrane</keyword>
<feature type="region of interest" description="Disordered" evidence="6">
    <location>
        <begin position="458"/>
        <end position="493"/>
    </location>
</feature>
<dbReference type="Pfam" id="PF02412">
    <property type="entry name" value="TSP_3"/>
    <property type="match status" value="2"/>
</dbReference>
<feature type="compositionally biased region" description="Polar residues" evidence="6">
    <location>
        <begin position="459"/>
        <end position="470"/>
    </location>
</feature>
<dbReference type="InterPro" id="IPR003367">
    <property type="entry name" value="Thrombospondin_3-like_rpt"/>
</dbReference>
<evidence type="ECO:0000256" key="5">
    <source>
        <dbReference type="PROSITE-ProRule" id="PRU00473"/>
    </source>
</evidence>
<protein>
    <submittedName>
        <fullName evidence="9">Cell envelope biogenesis protein OmpA</fullName>
    </submittedName>
</protein>
<dbReference type="EMBL" id="MUGV01000001">
    <property type="protein sequence ID" value="OXA82582.1"/>
    <property type="molecule type" value="Genomic_DNA"/>
</dbReference>
<dbReference type="Pfam" id="PF00691">
    <property type="entry name" value="OmpA"/>
    <property type="match status" value="1"/>
</dbReference>
<dbReference type="RefSeq" id="WP_074660751.1">
    <property type="nucleotide sequence ID" value="NZ_MUGV01000001.1"/>
</dbReference>
<organism evidence="9 10">
    <name type="scientific">Flavobacterium frigidimaris</name>
    <dbReference type="NCBI Taxonomy" id="262320"/>
    <lineage>
        <taxon>Bacteria</taxon>
        <taxon>Pseudomonadati</taxon>
        <taxon>Bacteroidota</taxon>
        <taxon>Flavobacteriia</taxon>
        <taxon>Flavobacteriales</taxon>
        <taxon>Flavobacteriaceae</taxon>
        <taxon>Flavobacterium</taxon>
    </lineage>
</organism>
<dbReference type="InterPro" id="IPR036737">
    <property type="entry name" value="OmpA-like_sf"/>
</dbReference>
<dbReference type="PROSITE" id="PS51123">
    <property type="entry name" value="OMPA_2"/>
    <property type="match status" value="1"/>
</dbReference>
<dbReference type="CDD" id="cd07185">
    <property type="entry name" value="OmpA_C-like"/>
    <property type="match status" value="1"/>
</dbReference>
<evidence type="ECO:0000256" key="7">
    <source>
        <dbReference type="SAM" id="SignalP"/>
    </source>
</evidence>
<dbReference type="Proteomes" id="UP000198382">
    <property type="component" value="Unassembled WGS sequence"/>
</dbReference>
<accession>A0ABX4BX84</accession>
<feature type="signal peptide" evidence="7">
    <location>
        <begin position="1"/>
        <end position="21"/>
    </location>
</feature>
<dbReference type="InterPro" id="IPR006665">
    <property type="entry name" value="OmpA-like"/>
</dbReference>
<evidence type="ECO:0000259" key="8">
    <source>
        <dbReference type="PROSITE" id="PS51123"/>
    </source>
</evidence>
<evidence type="ECO:0000256" key="2">
    <source>
        <dbReference type="ARBA" id="ARBA00022729"/>
    </source>
</evidence>
<dbReference type="SUPFAM" id="SSF103647">
    <property type="entry name" value="TSP type-3 repeat"/>
    <property type="match status" value="2"/>
</dbReference>
<evidence type="ECO:0000313" key="10">
    <source>
        <dbReference type="Proteomes" id="UP000198382"/>
    </source>
</evidence>
<evidence type="ECO:0000256" key="3">
    <source>
        <dbReference type="ARBA" id="ARBA00023136"/>
    </source>
</evidence>
<dbReference type="InterPro" id="IPR050330">
    <property type="entry name" value="Bact_OuterMem_StrucFunc"/>
</dbReference>
<feature type="domain" description="OmpA-like" evidence="8">
    <location>
        <begin position="368"/>
        <end position="488"/>
    </location>
</feature>
<keyword evidence="4" id="KW-0998">Cell outer membrane</keyword>
<dbReference type="PANTHER" id="PTHR30329">
    <property type="entry name" value="STATOR ELEMENT OF FLAGELLAR MOTOR COMPLEX"/>
    <property type="match status" value="1"/>
</dbReference>
<dbReference type="Gene3D" id="3.30.1330.60">
    <property type="entry name" value="OmpA-like domain"/>
    <property type="match status" value="1"/>
</dbReference>
<sequence>MKHLNKLLVAVMMVMGLSSHAQDSNNPWAISFGVNAVDTRTSSGAGHGFFDQHFSQLFAADDNWNILPSLSYIGVNRYVGHGFSVGLQGSVNKIDKAVYFRPNAVGHDGRGNVVTNPGDLMYYGIDATIKYSFQELIKSKVIDPSLSVGGGYTFIGDDSFGTVNPGAGVTFWFTDAIGLELATKYKWAVAAGSGDNPGRNDYNGEIDTPSHWQHTLGLVFKFGGKDTDGDGIYDKDDACPDVAGLKQFNGCPDTDGDGIVDASDACPDVFGLAALNGCPDTDGDGIADKDDACPDVAGLAALKGCPDTDGDGIADKDDKCPTVAGPKENGGCPFLDADKDGVADKDDDCPTVYGPASNRGCPEVTTEALEDLKVQARAVYFNSGKATFKTGDKETPARLDAIKQILINYPNAKFSIEGHTDSTGSVKLNQKLSEDRAAAVMNALIERGVNPENLVSKGFGSSQPIGSNKTAAGKAQNRRTEIRHIGSKYQGKL</sequence>
<comment type="subcellular location">
    <subcellularLocation>
        <location evidence="1">Cell outer membrane</location>
    </subcellularLocation>
</comment>
<evidence type="ECO:0000256" key="1">
    <source>
        <dbReference type="ARBA" id="ARBA00004442"/>
    </source>
</evidence>
<name>A0ABX4BX84_FLAFR</name>
<dbReference type="InterPro" id="IPR006690">
    <property type="entry name" value="OMPA-like_CS"/>
</dbReference>
<evidence type="ECO:0000256" key="6">
    <source>
        <dbReference type="SAM" id="MobiDB-lite"/>
    </source>
</evidence>
<dbReference type="SUPFAM" id="SSF103088">
    <property type="entry name" value="OmpA-like"/>
    <property type="match status" value="1"/>
</dbReference>
<reference evidence="9 10" key="1">
    <citation type="submission" date="2016-11" db="EMBL/GenBank/DDBJ databases">
        <title>Whole genomes of Flavobacteriaceae.</title>
        <authorList>
            <person name="Stine C."/>
            <person name="Li C."/>
            <person name="Tadesse D."/>
        </authorList>
    </citation>
    <scope>NUCLEOTIDE SEQUENCE [LARGE SCALE GENOMIC DNA]</scope>
    <source>
        <strain evidence="9 10">DSM 15937</strain>
    </source>
</reference>
<dbReference type="PROSITE" id="PS01068">
    <property type="entry name" value="OMPA_1"/>
    <property type="match status" value="1"/>
</dbReference>
<gene>
    <name evidence="9" type="ORF">B0A65_00865</name>
</gene>
<keyword evidence="10" id="KW-1185">Reference proteome</keyword>
<evidence type="ECO:0000313" key="9">
    <source>
        <dbReference type="EMBL" id="OXA82582.1"/>
    </source>
</evidence>
<dbReference type="InterPro" id="IPR028974">
    <property type="entry name" value="TSP_type-3_rpt"/>
</dbReference>
<keyword evidence="2 7" id="KW-0732">Signal</keyword>
<evidence type="ECO:0000256" key="4">
    <source>
        <dbReference type="ARBA" id="ARBA00023237"/>
    </source>
</evidence>
<dbReference type="PRINTS" id="PR01021">
    <property type="entry name" value="OMPADOMAIN"/>
</dbReference>
<dbReference type="Gene3D" id="4.10.1080.10">
    <property type="entry name" value="TSP type-3 repeat"/>
    <property type="match status" value="1"/>
</dbReference>
<dbReference type="InterPro" id="IPR006664">
    <property type="entry name" value="OMP_bac"/>
</dbReference>
<feature type="chain" id="PRO_5047073019" evidence="7">
    <location>
        <begin position="22"/>
        <end position="493"/>
    </location>
</feature>